<dbReference type="PROSITE" id="PS50928">
    <property type="entry name" value="ABC_TM1"/>
    <property type="match status" value="1"/>
</dbReference>
<organism evidence="9 10">
    <name type="scientific">Phytoactinopolyspora alkaliphila</name>
    <dbReference type="NCBI Taxonomy" id="1783498"/>
    <lineage>
        <taxon>Bacteria</taxon>
        <taxon>Bacillati</taxon>
        <taxon>Actinomycetota</taxon>
        <taxon>Actinomycetes</taxon>
        <taxon>Jiangellales</taxon>
        <taxon>Jiangellaceae</taxon>
        <taxon>Phytoactinopolyspora</taxon>
    </lineage>
</organism>
<evidence type="ECO:0000259" key="8">
    <source>
        <dbReference type="PROSITE" id="PS50928"/>
    </source>
</evidence>
<dbReference type="EMBL" id="JAAGOB010000002">
    <property type="protein sequence ID" value="NED94395.1"/>
    <property type="molecule type" value="Genomic_DNA"/>
</dbReference>
<feature type="domain" description="ABC transmembrane type-1" evidence="8">
    <location>
        <begin position="81"/>
        <end position="291"/>
    </location>
</feature>
<protein>
    <submittedName>
        <fullName evidence="9">Sugar ABC transporter permease</fullName>
    </submittedName>
</protein>
<evidence type="ECO:0000256" key="5">
    <source>
        <dbReference type="ARBA" id="ARBA00022989"/>
    </source>
</evidence>
<comment type="caution">
    <text evidence="9">The sequence shown here is derived from an EMBL/GenBank/DDBJ whole genome shotgun (WGS) entry which is preliminary data.</text>
</comment>
<dbReference type="Proteomes" id="UP000469185">
    <property type="component" value="Unassembled WGS sequence"/>
</dbReference>
<evidence type="ECO:0000256" key="3">
    <source>
        <dbReference type="ARBA" id="ARBA00022475"/>
    </source>
</evidence>
<comment type="subcellular location">
    <subcellularLocation>
        <location evidence="1 7">Cell membrane</location>
        <topology evidence="1 7">Multi-pass membrane protein</topology>
    </subcellularLocation>
</comment>
<dbReference type="InterPro" id="IPR000515">
    <property type="entry name" value="MetI-like"/>
</dbReference>
<evidence type="ECO:0000256" key="7">
    <source>
        <dbReference type="RuleBase" id="RU363032"/>
    </source>
</evidence>
<dbReference type="SUPFAM" id="SSF161098">
    <property type="entry name" value="MetI-like"/>
    <property type="match status" value="1"/>
</dbReference>
<dbReference type="RefSeq" id="WP_163816172.1">
    <property type="nucleotide sequence ID" value="NZ_JAAGOB010000002.1"/>
</dbReference>
<feature type="transmembrane region" description="Helical" evidence="7">
    <location>
        <begin position="169"/>
        <end position="189"/>
    </location>
</feature>
<evidence type="ECO:0000256" key="1">
    <source>
        <dbReference type="ARBA" id="ARBA00004651"/>
    </source>
</evidence>
<evidence type="ECO:0000313" key="10">
    <source>
        <dbReference type="Proteomes" id="UP000469185"/>
    </source>
</evidence>
<feature type="transmembrane region" description="Helical" evidence="7">
    <location>
        <begin position="272"/>
        <end position="297"/>
    </location>
</feature>
<dbReference type="AlphaFoldDB" id="A0A6N9YHI4"/>
<keyword evidence="2 7" id="KW-0813">Transport</keyword>
<dbReference type="GO" id="GO:0005886">
    <property type="term" value="C:plasma membrane"/>
    <property type="evidence" value="ECO:0007669"/>
    <property type="project" value="UniProtKB-SubCell"/>
</dbReference>
<keyword evidence="4 7" id="KW-0812">Transmembrane</keyword>
<comment type="similarity">
    <text evidence="7">Belongs to the binding-protein-dependent transport system permease family.</text>
</comment>
<keyword evidence="6 7" id="KW-0472">Membrane</keyword>
<feature type="transmembrane region" description="Helical" evidence="7">
    <location>
        <begin position="219"/>
        <end position="240"/>
    </location>
</feature>
<dbReference type="GO" id="GO:0055085">
    <property type="term" value="P:transmembrane transport"/>
    <property type="evidence" value="ECO:0007669"/>
    <property type="project" value="InterPro"/>
</dbReference>
<keyword evidence="3" id="KW-1003">Cell membrane</keyword>
<gene>
    <name evidence="9" type="ORF">G1H11_03615</name>
</gene>
<accession>A0A6N9YHI4</accession>
<dbReference type="InterPro" id="IPR035906">
    <property type="entry name" value="MetI-like_sf"/>
</dbReference>
<evidence type="ECO:0000256" key="2">
    <source>
        <dbReference type="ARBA" id="ARBA00022448"/>
    </source>
</evidence>
<proteinExistence type="inferred from homology"/>
<evidence type="ECO:0000256" key="6">
    <source>
        <dbReference type="ARBA" id="ARBA00023136"/>
    </source>
</evidence>
<evidence type="ECO:0000313" key="9">
    <source>
        <dbReference type="EMBL" id="NED94395.1"/>
    </source>
</evidence>
<keyword evidence="5 7" id="KW-1133">Transmembrane helix</keyword>
<dbReference type="Gene3D" id="1.10.3720.10">
    <property type="entry name" value="MetI-like"/>
    <property type="match status" value="1"/>
</dbReference>
<dbReference type="InterPro" id="IPR051393">
    <property type="entry name" value="ABC_transporter_permease"/>
</dbReference>
<dbReference type="PANTHER" id="PTHR30193">
    <property type="entry name" value="ABC TRANSPORTER PERMEASE PROTEIN"/>
    <property type="match status" value="1"/>
</dbReference>
<keyword evidence="10" id="KW-1185">Reference proteome</keyword>
<sequence length="304" mass="33145">MTAPEVAPPDTPRRARSDRTLSGWAFLAPYGLAVAVLIALPALLNVGYAFTDHTGLTRDPQFIGLDNVQRLTSDTFFRDSVEASLFHVAVSVPLRLIAAVGLALLLAAPRPGGRWFRTAVYLPTVIPDVALAVLFLWVLNPLYGPLNQLLGLFGHSGFNWLADPSTARVGVVLMLLFPIGEGFIVVLAARRMLDGRLYEAAALEGCGPFGQLRRLTLPLLAPVLILLAVRDTILTLQVNFVPAYVLTDGRPANATLYLPVYIFDQAFEFSGFAYAALITIVLMVITATIIVAQLLAVRRWRILR</sequence>
<name>A0A6N9YHI4_9ACTN</name>
<feature type="transmembrane region" description="Helical" evidence="7">
    <location>
        <begin position="21"/>
        <end position="44"/>
    </location>
</feature>
<evidence type="ECO:0000256" key="4">
    <source>
        <dbReference type="ARBA" id="ARBA00022692"/>
    </source>
</evidence>
<reference evidence="9 10" key="1">
    <citation type="submission" date="2020-02" db="EMBL/GenBank/DDBJ databases">
        <authorList>
            <person name="Li X.-J."/>
            <person name="Feng X.-M."/>
        </authorList>
    </citation>
    <scope>NUCLEOTIDE SEQUENCE [LARGE SCALE GENOMIC DNA]</scope>
    <source>
        <strain evidence="9 10">CGMCC 4.7225</strain>
    </source>
</reference>
<dbReference type="Pfam" id="PF00528">
    <property type="entry name" value="BPD_transp_1"/>
    <property type="match status" value="1"/>
</dbReference>
<feature type="transmembrane region" description="Helical" evidence="7">
    <location>
        <begin position="119"/>
        <end position="139"/>
    </location>
</feature>
<dbReference type="PANTHER" id="PTHR30193:SF37">
    <property type="entry name" value="INNER MEMBRANE ABC TRANSPORTER PERMEASE PROTEIN YCJO"/>
    <property type="match status" value="1"/>
</dbReference>
<feature type="transmembrane region" description="Helical" evidence="7">
    <location>
        <begin position="85"/>
        <end position="107"/>
    </location>
</feature>
<dbReference type="CDD" id="cd06261">
    <property type="entry name" value="TM_PBP2"/>
    <property type="match status" value="1"/>
</dbReference>